<evidence type="ECO:0000313" key="3">
    <source>
        <dbReference type="Proteomes" id="UP000032266"/>
    </source>
</evidence>
<feature type="region of interest" description="Disordered" evidence="1">
    <location>
        <begin position="1"/>
        <end position="28"/>
    </location>
</feature>
<dbReference type="HOGENOM" id="CLU_2861466_0_0_6"/>
<dbReference type="Proteomes" id="UP000032266">
    <property type="component" value="Chromosome"/>
</dbReference>
<organism evidence="2 3">
    <name type="scientific">Gynuella sunshinyii YC6258</name>
    <dbReference type="NCBI Taxonomy" id="1445510"/>
    <lineage>
        <taxon>Bacteria</taxon>
        <taxon>Pseudomonadati</taxon>
        <taxon>Pseudomonadota</taxon>
        <taxon>Gammaproteobacteria</taxon>
        <taxon>Oceanospirillales</taxon>
        <taxon>Saccharospirillaceae</taxon>
        <taxon>Gynuella</taxon>
    </lineage>
</organism>
<evidence type="ECO:0000256" key="1">
    <source>
        <dbReference type="SAM" id="MobiDB-lite"/>
    </source>
</evidence>
<name>A0A0C5VGU8_9GAMM</name>
<protein>
    <submittedName>
        <fullName evidence="2">Uncharacterized protein</fullName>
    </submittedName>
</protein>
<gene>
    <name evidence="2" type="ORF">YC6258_01398</name>
</gene>
<evidence type="ECO:0000313" key="2">
    <source>
        <dbReference type="EMBL" id="AJQ93446.1"/>
    </source>
</evidence>
<accession>A0A0C5VGU8</accession>
<dbReference type="EMBL" id="CP007142">
    <property type="protein sequence ID" value="AJQ93446.1"/>
    <property type="molecule type" value="Genomic_DNA"/>
</dbReference>
<sequence>MARQIMADLEIEQKPAHGDGDSREQDVKTDIRSKLNARQYESIHNSSVTILKKTYAPYLGPAAI</sequence>
<proteinExistence type="predicted"/>
<reference evidence="2 3" key="1">
    <citation type="submission" date="2014-01" db="EMBL/GenBank/DDBJ databases">
        <title>Full genme sequencing of cellulolytic bacterium Gynuella sunshinyii YC6258T gen. nov., sp. nov.</title>
        <authorList>
            <person name="Khan H."/>
            <person name="Chung E.J."/>
            <person name="Chung Y.R."/>
        </authorList>
    </citation>
    <scope>NUCLEOTIDE SEQUENCE [LARGE SCALE GENOMIC DNA]</scope>
    <source>
        <strain evidence="2 3">YC6258</strain>
    </source>
</reference>
<dbReference type="KEGG" id="gsn:YC6258_01398"/>
<keyword evidence="3" id="KW-1185">Reference proteome</keyword>
<dbReference type="AlphaFoldDB" id="A0A0C5VGU8"/>
<dbReference type="STRING" id="1445510.YC6258_01398"/>
<feature type="compositionally biased region" description="Basic and acidic residues" evidence="1">
    <location>
        <begin position="11"/>
        <end position="28"/>
    </location>
</feature>